<evidence type="ECO:0000256" key="1">
    <source>
        <dbReference type="ARBA" id="ARBA00004305"/>
    </source>
</evidence>
<dbReference type="EMBL" id="UFAJ01000432">
    <property type="protein sequence ID" value="SSD60718.1"/>
    <property type="molecule type" value="Genomic_DNA"/>
</dbReference>
<dbReference type="AlphaFoldDB" id="A0A376B7S5"/>
<gene>
    <name evidence="12" type="ORF">SCODWIG_02479</name>
</gene>
<feature type="domain" description="Lipoyl-binding" evidence="10">
    <location>
        <begin position="25"/>
        <end position="101"/>
    </location>
</feature>
<dbReference type="GO" id="GO:0045254">
    <property type="term" value="C:pyruvate dehydrogenase complex"/>
    <property type="evidence" value="ECO:0007669"/>
    <property type="project" value="InterPro"/>
</dbReference>
<accession>A0A376B7S5</accession>
<dbReference type="PANTHER" id="PTHR23151:SF82">
    <property type="entry name" value="PYRUVATE DEHYDROGENASE COMPLEX PROTEIN X COMPONENT, MITOCHONDRIAL"/>
    <property type="match status" value="1"/>
</dbReference>
<dbReference type="VEuPathDB" id="FungiDB:SCODWIG_02479"/>
<dbReference type="Proteomes" id="UP000262825">
    <property type="component" value="Unassembled WGS sequence"/>
</dbReference>
<evidence type="ECO:0000313" key="13">
    <source>
        <dbReference type="Proteomes" id="UP000262825"/>
    </source>
</evidence>
<dbReference type="InterPro" id="IPR036625">
    <property type="entry name" value="E3-bd_dom_sf"/>
</dbReference>
<evidence type="ECO:0000259" key="10">
    <source>
        <dbReference type="PROSITE" id="PS50968"/>
    </source>
</evidence>
<comment type="subcellular location">
    <subcellularLocation>
        <location evidence="1">Mitochondrion matrix</location>
    </subcellularLocation>
</comment>
<keyword evidence="13" id="KW-1185">Reference proteome</keyword>
<dbReference type="FunFam" id="2.40.50.100:FF:000010">
    <property type="entry name" value="Acetyltransferase component of pyruvate dehydrogenase complex"/>
    <property type="match status" value="1"/>
</dbReference>
<feature type="domain" description="Peripheral subunit-binding (PSBD)" evidence="11">
    <location>
        <begin position="170"/>
        <end position="211"/>
    </location>
</feature>
<dbReference type="InterPro" id="IPR004167">
    <property type="entry name" value="PSBD"/>
</dbReference>
<dbReference type="SUPFAM" id="SSF47005">
    <property type="entry name" value="Peripheral subunit-binding domain of 2-oxo acid dehydrogenase complex"/>
    <property type="match status" value="1"/>
</dbReference>
<organism evidence="12 13">
    <name type="scientific">Saccharomycodes ludwigii</name>
    <dbReference type="NCBI Taxonomy" id="36035"/>
    <lineage>
        <taxon>Eukaryota</taxon>
        <taxon>Fungi</taxon>
        <taxon>Dikarya</taxon>
        <taxon>Ascomycota</taxon>
        <taxon>Saccharomycotina</taxon>
        <taxon>Saccharomycetes</taxon>
        <taxon>Saccharomycodales</taxon>
        <taxon>Saccharomycodaceae</taxon>
        <taxon>Saccharomycodes</taxon>
    </lineage>
</organism>
<dbReference type="GO" id="GO:0004742">
    <property type="term" value="F:dihydrolipoyllysine-residue acetyltransferase activity"/>
    <property type="evidence" value="ECO:0007669"/>
    <property type="project" value="TreeGrafter"/>
</dbReference>
<keyword evidence="5" id="KW-0496">Mitochondrion</keyword>
<dbReference type="FunFam" id="4.10.320.10:FF:000017">
    <property type="entry name" value="Pyruvate dehydrogenase complex protein X component, mitochondrial"/>
    <property type="match status" value="1"/>
</dbReference>
<evidence type="ECO:0000256" key="3">
    <source>
        <dbReference type="ARBA" id="ARBA00022823"/>
    </source>
</evidence>
<dbReference type="InterPro" id="IPR000089">
    <property type="entry name" value="Biotin_lipoyl"/>
</dbReference>
<feature type="compositionally biased region" description="Polar residues" evidence="9">
    <location>
        <begin position="128"/>
        <end position="137"/>
    </location>
</feature>
<dbReference type="Pfam" id="PF00364">
    <property type="entry name" value="Biotin_lipoyl"/>
    <property type="match status" value="1"/>
</dbReference>
<evidence type="ECO:0000256" key="5">
    <source>
        <dbReference type="ARBA" id="ARBA00023128"/>
    </source>
</evidence>
<proteinExistence type="inferred from homology"/>
<sequence length="393" mass="44552">MLRKQVFSFKQAKSFFHTTNAVRKAYFYDMPAMSPTMEKGGIVSWKFKQGDSFKAGDVLLDIETDKAEIDVEAQDDGKLVKLILNDGSKNIPVGQPIAILAEPDDDITTLELPKISENSSNKTKKSAKITNKSTKTVGKQAEKSVTKEITKKNDYLPPSPVFHKSDPNQVLYPSVAILLAENNISPQEAFKKIEATGPKGKLLKGDVLTYLGKISPKSLISITEYINKSASLDLSHIELRKKVELPKKPEPIVLKTCIPLKRADIEKGQFTKTLRDYINKFKFLAHQNAWEINNNKSQFYDPLFEALLIPEPYAPRFTVEYKLKPLFADKNNDTQLKNDIFDMLTIGVINNTNNNNKNQENYLLDIEVTVSNKYSDAKEKSERFMDYLKTLKF</sequence>
<comment type="function">
    <text evidence="6">Required for anchoring dihydrolipoamide dehydrogenase (E3) to the dihydrolipoamide transacetylase (E2) core of the pyruvate dehydrogenase complexes of eukaryotes. This specific binding is essential for a functional PDH complex.</text>
</comment>
<evidence type="ECO:0000256" key="7">
    <source>
        <dbReference type="ARBA" id="ARBA00065810"/>
    </source>
</evidence>
<dbReference type="GO" id="GO:0005759">
    <property type="term" value="C:mitochondrial matrix"/>
    <property type="evidence" value="ECO:0007669"/>
    <property type="project" value="UniProtKB-SubCell"/>
</dbReference>
<keyword evidence="3" id="KW-0450">Lipoyl</keyword>
<evidence type="ECO:0000313" key="12">
    <source>
        <dbReference type="EMBL" id="SSD60718.1"/>
    </source>
</evidence>
<evidence type="ECO:0000256" key="4">
    <source>
        <dbReference type="ARBA" id="ARBA00022946"/>
    </source>
</evidence>
<evidence type="ECO:0000256" key="6">
    <source>
        <dbReference type="ARBA" id="ARBA00059875"/>
    </source>
</evidence>
<dbReference type="Gene3D" id="4.10.320.10">
    <property type="entry name" value="E3-binding domain"/>
    <property type="match status" value="1"/>
</dbReference>
<protein>
    <recommendedName>
        <fullName evidence="8">Dihydrolipoamide dehydrogenase-binding protein of pyruvate dehydrogenase complex</fullName>
    </recommendedName>
</protein>
<feature type="region of interest" description="Disordered" evidence="9">
    <location>
        <begin position="117"/>
        <end position="144"/>
    </location>
</feature>
<dbReference type="InterPro" id="IPR011053">
    <property type="entry name" value="Single_hybrid_motif"/>
</dbReference>
<evidence type="ECO:0000256" key="2">
    <source>
        <dbReference type="ARBA" id="ARBA00007317"/>
    </source>
</evidence>
<reference evidence="13" key="1">
    <citation type="submission" date="2018-06" db="EMBL/GenBank/DDBJ databases">
        <authorList>
            <person name="Guldener U."/>
        </authorList>
    </citation>
    <scope>NUCLEOTIDE SEQUENCE [LARGE SCALE GENOMIC DNA]</scope>
    <source>
        <strain evidence="13">UTAD17</strain>
    </source>
</reference>
<dbReference type="InterPro" id="IPR045257">
    <property type="entry name" value="E2/Pdx1"/>
</dbReference>
<evidence type="ECO:0000256" key="8">
    <source>
        <dbReference type="ARBA" id="ARBA00083110"/>
    </source>
</evidence>
<comment type="similarity">
    <text evidence="2">Belongs to the 2-oxoacid dehydrogenase family.</text>
</comment>
<dbReference type="SUPFAM" id="SSF51230">
    <property type="entry name" value="Single hybrid motif"/>
    <property type="match status" value="1"/>
</dbReference>
<dbReference type="PANTHER" id="PTHR23151">
    <property type="entry name" value="DIHYDROLIPOAMIDE ACETYL/SUCCINYL-TRANSFERASE-RELATED"/>
    <property type="match status" value="1"/>
</dbReference>
<name>A0A376B7S5_9ASCO</name>
<dbReference type="GO" id="GO:0006086">
    <property type="term" value="P:pyruvate decarboxylation to acetyl-CoA"/>
    <property type="evidence" value="ECO:0007669"/>
    <property type="project" value="InterPro"/>
</dbReference>
<evidence type="ECO:0000256" key="9">
    <source>
        <dbReference type="SAM" id="MobiDB-lite"/>
    </source>
</evidence>
<keyword evidence="12" id="KW-0670">Pyruvate</keyword>
<evidence type="ECO:0000259" key="11">
    <source>
        <dbReference type="PROSITE" id="PS51826"/>
    </source>
</evidence>
<keyword evidence="4" id="KW-0809">Transit peptide</keyword>
<dbReference type="Gene3D" id="2.40.50.100">
    <property type="match status" value="1"/>
</dbReference>
<comment type="subunit">
    <text evidence="7">Eukaryotic pyruvate dehydrogenase (PDH) complexes are organized as a core consisting of the oligomeric dihydrolipoamide acetyl-transferase (E2), around which are arranged multiple copies of pyruvate dehydrogenase (E1), dihydrolipoamide dehydrogenase (E3) and protein X (E3BP) bound by non-covalent bonds.</text>
</comment>
<dbReference type="PROSITE" id="PS51826">
    <property type="entry name" value="PSBD"/>
    <property type="match status" value="1"/>
</dbReference>
<dbReference type="CDD" id="cd06849">
    <property type="entry name" value="lipoyl_domain"/>
    <property type="match status" value="1"/>
</dbReference>
<dbReference type="PROSITE" id="PS50968">
    <property type="entry name" value="BIOTINYL_LIPOYL"/>
    <property type="match status" value="1"/>
</dbReference>